<name>A0A3P5XEB3_9RHOB</name>
<gene>
    <name evidence="1" type="ORF">XINFAN_03648</name>
</gene>
<accession>A0A3P5XEB3</accession>
<dbReference type="AlphaFoldDB" id="A0A3P5XEB3"/>
<dbReference type="Proteomes" id="UP000277498">
    <property type="component" value="Unassembled WGS sequence"/>
</dbReference>
<reference evidence="1 2" key="1">
    <citation type="submission" date="2018-11" db="EMBL/GenBank/DDBJ databases">
        <authorList>
            <person name="Criscuolo A."/>
        </authorList>
    </citation>
    <scope>NUCLEOTIDE SEQUENCE [LARGE SCALE GENOMIC DNA]</scope>
    <source>
        <strain evidence="1">ACIP111625</strain>
    </source>
</reference>
<proteinExistence type="predicted"/>
<organism evidence="1 2">
    <name type="scientific">Pseudogemmobacter humi</name>
    <dbReference type="NCBI Taxonomy" id="2483812"/>
    <lineage>
        <taxon>Bacteria</taxon>
        <taxon>Pseudomonadati</taxon>
        <taxon>Pseudomonadota</taxon>
        <taxon>Alphaproteobacteria</taxon>
        <taxon>Rhodobacterales</taxon>
        <taxon>Paracoccaceae</taxon>
        <taxon>Pseudogemmobacter</taxon>
    </lineage>
</organism>
<evidence type="ECO:0000313" key="1">
    <source>
        <dbReference type="EMBL" id="VDC33123.1"/>
    </source>
</evidence>
<evidence type="ECO:0000313" key="2">
    <source>
        <dbReference type="Proteomes" id="UP000277498"/>
    </source>
</evidence>
<sequence length="114" mass="12356">MEMEFAPRIGGAAAENPVLLELSGEIGFAGASSLTLTIQIDRYIGGVWSAFGNLGKVYMATPGREFVIRTIDKFALGFLGTVDNGRYRLSVYRPAGITSLSFQSTIFTVRQISK</sequence>
<keyword evidence="2" id="KW-1185">Reference proteome</keyword>
<protein>
    <submittedName>
        <fullName evidence="1">Uncharacterized protein</fullName>
    </submittedName>
</protein>
<dbReference type="EMBL" id="UXAW01000105">
    <property type="protein sequence ID" value="VDC33123.1"/>
    <property type="molecule type" value="Genomic_DNA"/>
</dbReference>